<keyword evidence="5" id="KW-1185">Reference proteome</keyword>
<reference evidence="4 5" key="1">
    <citation type="journal article" date="2005" name="Genome Res.">
        <title>Complete genome sequence of the hyperthermophilic archaeon Thermococcus kodakaraensis KOD1 and comparison with Pyrococcus genomes.</title>
        <authorList>
            <person name="Fukui T."/>
            <person name="Atomi H."/>
            <person name="Kanai T."/>
            <person name="Matsumi R."/>
            <person name="Fujiwara S."/>
            <person name="Imanaka T."/>
        </authorList>
    </citation>
    <scope>NUCLEOTIDE SEQUENCE [LARGE SCALE GENOMIC DNA]</scope>
    <source>
        <strain evidence="5">ATCC BAA-918 / JCM 12380 / KOD1</strain>
    </source>
</reference>
<sequence>MEKIVRGVYRSGEIILLDETELHEGEIIKVKLVGRKELVDKLAGVLGKGKPEDLERYLEEMYYEGSP</sequence>
<evidence type="ECO:0000256" key="2">
    <source>
        <dbReference type="ARBA" id="ARBA00022649"/>
    </source>
</evidence>
<dbReference type="RefSeq" id="WP_011249964.1">
    <property type="nucleotide sequence ID" value="NC_006624.1"/>
</dbReference>
<dbReference type="InterPro" id="IPR008203">
    <property type="entry name" value="AF2212-like"/>
</dbReference>
<comment type="similarity">
    <text evidence="1 3">Belongs to the UPF0165 family.</text>
</comment>
<protein>
    <recommendedName>
        <fullName evidence="3">Antitoxin</fullName>
    </recommendedName>
</protein>
<dbReference type="KEGG" id="tko:TK1013"/>
<dbReference type="Proteomes" id="UP000000536">
    <property type="component" value="Chromosome"/>
</dbReference>
<evidence type="ECO:0000313" key="5">
    <source>
        <dbReference type="Proteomes" id="UP000000536"/>
    </source>
</evidence>
<accession>Q5JJA6</accession>
<dbReference type="OrthoDB" id="94682at2157"/>
<dbReference type="EnsemblBacteria" id="BAD85202">
    <property type="protein sequence ID" value="BAD85202"/>
    <property type="gene ID" value="TK1013"/>
</dbReference>
<organism evidence="4 5">
    <name type="scientific">Thermococcus kodakarensis (strain ATCC BAA-918 / JCM 12380 / KOD1)</name>
    <name type="common">Pyrococcus kodakaraensis (strain KOD1)</name>
    <dbReference type="NCBI Taxonomy" id="69014"/>
    <lineage>
        <taxon>Archaea</taxon>
        <taxon>Methanobacteriati</taxon>
        <taxon>Methanobacteriota</taxon>
        <taxon>Thermococci</taxon>
        <taxon>Thermococcales</taxon>
        <taxon>Thermococcaceae</taxon>
        <taxon>Thermococcus</taxon>
    </lineage>
</organism>
<dbReference type="AlphaFoldDB" id="Q5JJA6"/>
<keyword evidence="2 3" id="KW-1277">Toxin-antitoxin system</keyword>
<evidence type="ECO:0000313" key="4">
    <source>
        <dbReference type="EMBL" id="BAD85202.1"/>
    </source>
</evidence>
<dbReference type="eggNOG" id="arCOG10860">
    <property type="taxonomic scope" value="Archaea"/>
</dbReference>
<dbReference type="Pfam" id="PF01954">
    <property type="entry name" value="AF2212-like"/>
    <property type="match status" value="1"/>
</dbReference>
<dbReference type="HOGENOM" id="CLU_2802467_0_0_2"/>
<comment type="function">
    <text evidence="3">Antitoxin component of a type II toxin-antitoxin (TA) system.</text>
</comment>
<gene>
    <name evidence="4" type="ordered locus">TK1013</name>
</gene>
<dbReference type="STRING" id="69014.TK1013"/>
<proteinExistence type="inferred from homology"/>
<dbReference type="EMBL" id="AP006878">
    <property type="protein sequence ID" value="BAD85202.1"/>
    <property type="molecule type" value="Genomic_DNA"/>
</dbReference>
<evidence type="ECO:0000256" key="1">
    <source>
        <dbReference type="ARBA" id="ARBA00006615"/>
    </source>
</evidence>
<dbReference type="GeneID" id="78447526"/>
<dbReference type="InParanoid" id="Q5JJA6"/>
<name>Q5JJA6_THEKO</name>
<evidence type="ECO:0000256" key="3">
    <source>
        <dbReference type="RuleBase" id="RU368051"/>
    </source>
</evidence>
<dbReference type="PATRIC" id="fig|69014.16.peg.991"/>